<keyword evidence="5 6" id="KW-0819">tRNA processing</keyword>
<dbReference type="RefSeq" id="WP_345523585.1">
    <property type="nucleotide sequence ID" value="NZ_BAABKM010000004.1"/>
</dbReference>
<comment type="catalytic activity">
    <reaction evidence="6">
        <text>cytidine(34) in tRNA + S-adenosyl-L-methionine = 2'-O-methylcytidine(34) in tRNA + S-adenosyl-L-homocysteine + H(+)</text>
        <dbReference type="Rhea" id="RHEA:43084"/>
        <dbReference type="Rhea" id="RHEA-COMP:10331"/>
        <dbReference type="Rhea" id="RHEA-COMP:10332"/>
        <dbReference type="ChEBI" id="CHEBI:15378"/>
        <dbReference type="ChEBI" id="CHEBI:57856"/>
        <dbReference type="ChEBI" id="CHEBI:59789"/>
        <dbReference type="ChEBI" id="CHEBI:74495"/>
        <dbReference type="ChEBI" id="CHEBI:82748"/>
        <dbReference type="EC" id="2.1.1.207"/>
    </reaction>
</comment>
<organism evidence="8 9">
    <name type="scientific">Nocardioides conyzicola</name>
    <dbReference type="NCBI Taxonomy" id="1651781"/>
    <lineage>
        <taxon>Bacteria</taxon>
        <taxon>Bacillati</taxon>
        <taxon>Actinomycetota</taxon>
        <taxon>Actinomycetes</taxon>
        <taxon>Propionibacteriales</taxon>
        <taxon>Nocardioidaceae</taxon>
        <taxon>Nocardioides</taxon>
    </lineage>
</organism>
<dbReference type="CDD" id="cd18094">
    <property type="entry name" value="SpoU-like_TrmL"/>
    <property type="match status" value="1"/>
</dbReference>
<comment type="catalytic activity">
    <reaction evidence="6">
        <text>5-carboxymethylaminomethyluridine(34) in tRNA(Leu) + S-adenosyl-L-methionine = 5-carboxymethylaminomethyl-2'-O-methyluridine(34) in tRNA(Leu) + S-adenosyl-L-homocysteine + H(+)</text>
        <dbReference type="Rhea" id="RHEA:43088"/>
        <dbReference type="Rhea" id="RHEA-COMP:10333"/>
        <dbReference type="Rhea" id="RHEA-COMP:10334"/>
        <dbReference type="ChEBI" id="CHEBI:15378"/>
        <dbReference type="ChEBI" id="CHEBI:57856"/>
        <dbReference type="ChEBI" id="CHEBI:59789"/>
        <dbReference type="ChEBI" id="CHEBI:74508"/>
        <dbReference type="ChEBI" id="CHEBI:74511"/>
        <dbReference type="EC" id="2.1.1.207"/>
    </reaction>
</comment>
<feature type="domain" description="tRNA/rRNA methyltransferase SpoU type" evidence="7">
    <location>
        <begin position="2"/>
        <end position="144"/>
    </location>
</feature>
<evidence type="ECO:0000256" key="5">
    <source>
        <dbReference type="ARBA" id="ARBA00022694"/>
    </source>
</evidence>
<dbReference type="HAMAP" id="MF_01885">
    <property type="entry name" value="tRNA_methyltr_TrmL"/>
    <property type="match status" value="1"/>
</dbReference>
<reference evidence="9" key="1">
    <citation type="journal article" date="2019" name="Int. J. Syst. Evol. Microbiol.">
        <title>The Global Catalogue of Microorganisms (GCM) 10K type strain sequencing project: providing services to taxonomists for standard genome sequencing and annotation.</title>
        <authorList>
            <consortium name="The Broad Institute Genomics Platform"/>
            <consortium name="The Broad Institute Genome Sequencing Center for Infectious Disease"/>
            <person name="Wu L."/>
            <person name="Ma J."/>
        </authorList>
    </citation>
    <scope>NUCLEOTIDE SEQUENCE [LARGE SCALE GENOMIC DNA]</scope>
    <source>
        <strain evidence="9">JCM 18531</strain>
    </source>
</reference>
<evidence type="ECO:0000256" key="1">
    <source>
        <dbReference type="ARBA" id="ARBA00022490"/>
    </source>
</evidence>
<dbReference type="SUPFAM" id="SSF75217">
    <property type="entry name" value="alpha/beta knot"/>
    <property type="match status" value="1"/>
</dbReference>
<keyword evidence="3 6" id="KW-0808">Transferase</keyword>
<feature type="binding site" evidence="6">
    <location>
        <position position="124"/>
    </location>
    <ligand>
        <name>S-adenosyl-L-methionine</name>
        <dbReference type="ChEBI" id="CHEBI:59789"/>
    </ligand>
</feature>
<keyword evidence="1 6" id="KW-0963">Cytoplasm</keyword>
<dbReference type="PIRSF" id="PIRSF029256">
    <property type="entry name" value="SpoU_TrmH_prd"/>
    <property type="match status" value="1"/>
</dbReference>
<protein>
    <recommendedName>
        <fullName evidence="6">Putative tRNA (cytidine(34)-2'-O)-methyltransferase</fullName>
        <ecNumber evidence="6">2.1.1.207</ecNumber>
    </recommendedName>
    <alternativeName>
        <fullName evidence="6">tRNA (cytidine/uridine-2'-O-)-methyltransferase</fullName>
    </alternativeName>
</protein>
<name>A0ABP8XZC7_9ACTN</name>
<sequence>MFHVMFFEPRIPPNTGNAIRLVAGTGATLHLVEPLGFDLSEPKLKRAGLDYHDLASVVVHADLDAALGSAELAASRVFAFTAHATRWYTDVEFQPGDVLLFGPEPSGLSDDVLSHARVTDRLRIPMVGGRRSLNLSNSAAVVTYEAWRQQGFPGAE</sequence>
<feature type="binding site" evidence="6">
    <location>
        <position position="132"/>
    </location>
    <ligand>
        <name>S-adenosyl-L-methionine</name>
        <dbReference type="ChEBI" id="CHEBI:59789"/>
    </ligand>
</feature>
<keyword evidence="4 6" id="KW-0949">S-adenosyl-L-methionine</keyword>
<comment type="caution">
    <text evidence="6">Lacks conserved residue(s) required for the propagation of feature annotation.</text>
</comment>
<dbReference type="EMBL" id="BAABKM010000004">
    <property type="protein sequence ID" value="GAA4717460.1"/>
    <property type="molecule type" value="Genomic_DNA"/>
</dbReference>
<dbReference type="InterPro" id="IPR029028">
    <property type="entry name" value="Alpha/beta_knot_MTases"/>
</dbReference>
<dbReference type="Gene3D" id="3.40.1280.10">
    <property type="match status" value="1"/>
</dbReference>
<evidence type="ECO:0000313" key="9">
    <source>
        <dbReference type="Proteomes" id="UP001499974"/>
    </source>
</evidence>
<evidence type="ECO:0000256" key="2">
    <source>
        <dbReference type="ARBA" id="ARBA00022603"/>
    </source>
</evidence>
<dbReference type="InterPro" id="IPR029026">
    <property type="entry name" value="tRNA_m1G_MTases_N"/>
</dbReference>
<keyword evidence="2 6" id="KW-0489">Methyltransferase</keyword>
<evidence type="ECO:0000256" key="4">
    <source>
        <dbReference type="ARBA" id="ARBA00022691"/>
    </source>
</evidence>
<gene>
    <name evidence="8" type="ORF">GCM10023349_41700</name>
</gene>
<dbReference type="InterPro" id="IPR001537">
    <property type="entry name" value="SpoU_MeTrfase"/>
</dbReference>
<evidence type="ECO:0000259" key="7">
    <source>
        <dbReference type="Pfam" id="PF00588"/>
    </source>
</evidence>
<dbReference type="InterPro" id="IPR016914">
    <property type="entry name" value="TrmL"/>
</dbReference>
<comment type="function">
    <text evidence="6">Could methylate the ribose at the nucleotide 34 wobble position in tRNA.</text>
</comment>
<dbReference type="Pfam" id="PF00588">
    <property type="entry name" value="SpoU_methylase"/>
    <property type="match status" value="1"/>
</dbReference>
<evidence type="ECO:0000313" key="8">
    <source>
        <dbReference type="EMBL" id="GAA4717460.1"/>
    </source>
</evidence>
<dbReference type="PANTHER" id="PTHR42971:SF1">
    <property type="entry name" value="TRNA (CYTIDINE(34)-2'-O)-METHYLTRANSFERASE"/>
    <property type="match status" value="1"/>
</dbReference>
<keyword evidence="9" id="KW-1185">Reference proteome</keyword>
<proteinExistence type="inferred from homology"/>
<comment type="caution">
    <text evidence="8">The sequence shown here is derived from an EMBL/GenBank/DDBJ whole genome shotgun (WGS) entry which is preliminary data.</text>
</comment>
<dbReference type="EC" id="2.1.1.207" evidence="6"/>
<evidence type="ECO:0000256" key="3">
    <source>
        <dbReference type="ARBA" id="ARBA00022679"/>
    </source>
</evidence>
<accession>A0ABP8XZC7</accession>
<dbReference type="PANTHER" id="PTHR42971">
    <property type="entry name" value="TRNA (CYTIDINE(34)-2'-O)-METHYLTRANSFERASE"/>
    <property type="match status" value="1"/>
</dbReference>
<dbReference type="Proteomes" id="UP001499974">
    <property type="component" value="Unassembled WGS sequence"/>
</dbReference>
<comment type="subcellular location">
    <subcellularLocation>
        <location evidence="6">Cytoplasm</location>
    </subcellularLocation>
</comment>
<evidence type="ECO:0000256" key="6">
    <source>
        <dbReference type="HAMAP-Rule" id="MF_01885"/>
    </source>
</evidence>
<feature type="binding site" evidence="6">
    <location>
        <position position="102"/>
    </location>
    <ligand>
        <name>S-adenosyl-L-methionine</name>
        <dbReference type="ChEBI" id="CHEBI:59789"/>
    </ligand>
</feature>
<comment type="similarity">
    <text evidence="6">Belongs to the class IV-like SAM-binding methyltransferase superfamily. RNA methyltransferase TrmH family. TrmL subfamily.</text>
</comment>